<evidence type="ECO:0000313" key="3">
    <source>
        <dbReference type="EMBL" id="OAA69743.1"/>
    </source>
</evidence>
<dbReference type="CDD" id="cd12108">
    <property type="entry name" value="Hr-like"/>
    <property type="match status" value="1"/>
</dbReference>
<dbReference type="OrthoDB" id="10044044at2759"/>
<dbReference type="Proteomes" id="UP000076744">
    <property type="component" value="Unassembled WGS sequence"/>
</dbReference>
<keyword evidence="4" id="KW-1185">Reference proteome</keyword>
<organism evidence="3 4">
    <name type="scientific">Cordyceps fumosorosea (strain ARSEF 2679)</name>
    <name type="common">Isaria fumosorosea</name>
    <dbReference type="NCBI Taxonomy" id="1081104"/>
    <lineage>
        <taxon>Eukaryota</taxon>
        <taxon>Fungi</taxon>
        <taxon>Dikarya</taxon>
        <taxon>Ascomycota</taxon>
        <taxon>Pezizomycotina</taxon>
        <taxon>Sordariomycetes</taxon>
        <taxon>Hypocreomycetidae</taxon>
        <taxon>Hypocreales</taxon>
        <taxon>Cordycipitaceae</taxon>
        <taxon>Cordyceps</taxon>
    </lineage>
</organism>
<feature type="region of interest" description="Disordered" evidence="1">
    <location>
        <begin position="1"/>
        <end position="33"/>
    </location>
</feature>
<evidence type="ECO:0000259" key="2">
    <source>
        <dbReference type="Pfam" id="PF01814"/>
    </source>
</evidence>
<dbReference type="PANTHER" id="PTHR38048">
    <property type="entry name" value="EXPRESSED PROTEIN"/>
    <property type="match status" value="1"/>
</dbReference>
<protein>
    <recommendedName>
        <fullName evidence="2">Hemerythrin-like domain-containing protein</fullName>
    </recommendedName>
</protein>
<reference evidence="3 4" key="1">
    <citation type="journal article" date="2016" name="Genome Biol. Evol.">
        <title>Divergent and convergent evolution of fungal pathogenicity.</title>
        <authorList>
            <person name="Shang Y."/>
            <person name="Xiao G."/>
            <person name="Zheng P."/>
            <person name="Cen K."/>
            <person name="Zhan S."/>
            <person name="Wang C."/>
        </authorList>
    </citation>
    <scope>NUCLEOTIDE SEQUENCE [LARGE SCALE GENOMIC DNA]</scope>
    <source>
        <strain evidence="3 4">ARSEF 2679</strain>
    </source>
</reference>
<gene>
    <name evidence="3" type="ORF">ISF_03013</name>
</gene>
<dbReference type="Gene3D" id="1.20.120.520">
    <property type="entry name" value="nmb1532 protein domain like"/>
    <property type="match status" value="1"/>
</dbReference>
<feature type="domain" description="Hemerythrin-like" evidence="2">
    <location>
        <begin position="47"/>
        <end position="171"/>
    </location>
</feature>
<dbReference type="InterPro" id="IPR053206">
    <property type="entry name" value="Dimeric_xanthone_biosynth"/>
</dbReference>
<dbReference type="STRING" id="1081104.A0A168B7V6"/>
<dbReference type="RefSeq" id="XP_018706347.1">
    <property type="nucleotide sequence ID" value="XM_018846619.1"/>
</dbReference>
<accession>A0A168B7V6</accession>
<dbReference type="PANTHER" id="PTHR38048:SF1">
    <property type="entry name" value="HEMERYTHRIN-LIKE DOMAIN-CONTAINING PROTEIN"/>
    <property type="match status" value="1"/>
</dbReference>
<dbReference type="Pfam" id="PF01814">
    <property type="entry name" value="Hemerythrin"/>
    <property type="match status" value="1"/>
</dbReference>
<dbReference type="GeneID" id="30019305"/>
<sequence>MASSAADKSPSSDAAVSVTQSPDAEPKPAPKLSDHDFKIYNQLAVRMDYFHENFRRTWNLLWTYATTGKRQGGLSLAQLVRAGLEFGEHLTLHHGIEERHMFPVLARRMPAFDRRRGELVKQHAAIHAGLEGLQAYLEATRRGDEVLEAGALKERMESWGTVLWEHLDEEVRTLGAENMAKYWTKEEVMTMRW</sequence>
<evidence type="ECO:0000313" key="4">
    <source>
        <dbReference type="Proteomes" id="UP000076744"/>
    </source>
</evidence>
<dbReference type="InterPro" id="IPR012312">
    <property type="entry name" value="Hemerythrin-like"/>
</dbReference>
<dbReference type="AlphaFoldDB" id="A0A168B7V6"/>
<proteinExistence type="predicted"/>
<feature type="compositionally biased region" description="Low complexity" evidence="1">
    <location>
        <begin position="1"/>
        <end position="18"/>
    </location>
</feature>
<evidence type="ECO:0000256" key="1">
    <source>
        <dbReference type="SAM" id="MobiDB-lite"/>
    </source>
</evidence>
<comment type="caution">
    <text evidence="3">The sequence shown here is derived from an EMBL/GenBank/DDBJ whole genome shotgun (WGS) entry which is preliminary data.</text>
</comment>
<dbReference type="EMBL" id="AZHB01000005">
    <property type="protein sequence ID" value="OAA69743.1"/>
    <property type="molecule type" value="Genomic_DNA"/>
</dbReference>
<name>A0A168B7V6_CORFA</name>
<feature type="compositionally biased region" description="Basic and acidic residues" evidence="1">
    <location>
        <begin position="24"/>
        <end position="33"/>
    </location>
</feature>